<dbReference type="AlphaFoldDB" id="A0A3R9PNF1"/>
<gene>
    <name evidence="2" type="ORF">EI293_15260</name>
</gene>
<organism evidence="2 3">
    <name type="scientific">Hymenobacter perfusus</name>
    <dbReference type="NCBI Taxonomy" id="1236770"/>
    <lineage>
        <taxon>Bacteria</taxon>
        <taxon>Pseudomonadati</taxon>
        <taxon>Bacteroidota</taxon>
        <taxon>Cytophagia</taxon>
        <taxon>Cytophagales</taxon>
        <taxon>Hymenobacteraceae</taxon>
        <taxon>Hymenobacter</taxon>
    </lineage>
</organism>
<accession>A0A3R9PNF1</accession>
<proteinExistence type="predicted"/>
<comment type="caution">
    <text evidence="2">The sequence shown here is derived from an EMBL/GenBank/DDBJ whole genome shotgun (WGS) entry which is preliminary data.</text>
</comment>
<evidence type="ECO:0000313" key="2">
    <source>
        <dbReference type="EMBL" id="RSK42279.1"/>
    </source>
</evidence>
<feature type="chain" id="PRO_5018644034" evidence="1">
    <location>
        <begin position="20"/>
        <end position="130"/>
    </location>
</feature>
<keyword evidence="1" id="KW-0732">Signal</keyword>
<protein>
    <submittedName>
        <fullName evidence="2">Uncharacterized protein</fullName>
    </submittedName>
</protein>
<dbReference type="Proteomes" id="UP000270291">
    <property type="component" value="Unassembled WGS sequence"/>
</dbReference>
<reference evidence="2 3" key="1">
    <citation type="submission" date="2018-12" db="EMBL/GenBank/DDBJ databases">
        <authorList>
            <person name="Feng G."/>
            <person name="Zhu H."/>
        </authorList>
    </citation>
    <scope>NUCLEOTIDE SEQUENCE [LARGE SCALE GENOMIC DNA]</scope>
    <source>
        <strain evidence="2 3">LMG 26000</strain>
    </source>
</reference>
<dbReference type="EMBL" id="RWIU01000005">
    <property type="protein sequence ID" value="RSK42279.1"/>
    <property type="molecule type" value="Genomic_DNA"/>
</dbReference>
<feature type="signal peptide" evidence="1">
    <location>
        <begin position="1"/>
        <end position="19"/>
    </location>
</feature>
<sequence>MIRTAIATLVAGLFSYGLATLTVVERENCQGNWQYFVSPDNVKGRVIFHQNTNELCGVVPTASVTLVRTIEDDTIKVLELCNLSKKFASGELVMISPEVISESANVSVPVDTRVCSLRRTCFGVIKSVAE</sequence>
<dbReference type="RefSeq" id="WP_125439339.1">
    <property type="nucleotide sequence ID" value="NZ_RWIU01000005.1"/>
</dbReference>
<keyword evidence="3" id="KW-1185">Reference proteome</keyword>
<evidence type="ECO:0000256" key="1">
    <source>
        <dbReference type="SAM" id="SignalP"/>
    </source>
</evidence>
<name>A0A3R9PNF1_9BACT</name>
<evidence type="ECO:0000313" key="3">
    <source>
        <dbReference type="Proteomes" id="UP000270291"/>
    </source>
</evidence>
<dbReference type="OrthoDB" id="886444at2"/>